<name>A0A2A2FJ42_9EURY</name>
<proteinExistence type="predicted"/>
<dbReference type="RefSeq" id="WP_095635590.1">
    <property type="nucleotide sequence ID" value="NZ_NSKC01000001.1"/>
</dbReference>
<dbReference type="Pfam" id="PF26238">
    <property type="entry name" value="DUF8054_M"/>
    <property type="match status" value="1"/>
</dbReference>
<dbReference type="Pfam" id="PF26236">
    <property type="entry name" value="DUF8054_N"/>
    <property type="match status" value="1"/>
</dbReference>
<evidence type="ECO:0000313" key="7">
    <source>
        <dbReference type="Proteomes" id="UP000218083"/>
    </source>
</evidence>
<keyword evidence="7" id="KW-1185">Reference proteome</keyword>
<feature type="domain" description="DUF8054" evidence="5">
    <location>
        <begin position="178"/>
        <end position="259"/>
    </location>
</feature>
<comment type="caution">
    <text evidence="6">The sequence shown here is derived from an EMBL/GenBank/DDBJ whole genome shotgun (WGS) entry which is preliminary data.</text>
</comment>
<feature type="transmembrane region" description="Helical" evidence="2">
    <location>
        <begin position="49"/>
        <end position="67"/>
    </location>
</feature>
<gene>
    <name evidence="6" type="ORF">CK500_02050</name>
</gene>
<feature type="domain" description="DUF8054" evidence="4">
    <location>
        <begin position="262"/>
        <end position="301"/>
    </location>
</feature>
<evidence type="ECO:0000259" key="3">
    <source>
        <dbReference type="Pfam" id="PF26236"/>
    </source>
</evidence>
<dbReference type="Pfam" id="PF26237">
    <property type="entry name" value="DUF8054_C"/>
    <property type="match status" value="1"/>
</dbReference>
<keyword evidence="2" id="KW-0472">Membrane</keyword>
<sequence>MTASHDTRLDRLRRPEYTGENRCLPCTVVNVAIAAVGSAAVGALVAVELGGVVLVAALAAIWLRGYLVPGTPELTKRHLPERVLRLFGKADDPGPPPVIDAESYLLSADVVVETADGSDLAFAPAFESAWRTHLAALRDAADAGFGDAGFGDAGGTADADRDDASPAGLAPDGTRPAAPADVAALARLTGLDEEGDDLSLRWRGDAAFAHAADERIGHWESRSAFLADVAADRALTATLDDWASLPLASRSGVLGALRLFVERCPTCDGPVQLEERVVESCCSSYEVVAGRCTACDARLFEIDLPPSLASER</sequence>
<dbReference type="Proteomes" id="UP000218083">
    <property type="component" value="Unassembled WGS sequence"/>
</dbReference>
<evidence type="ECO:0000313" key="6">
    <source>
        <dbReference type="EMBL" id="PAU85476.1"/>
    </source>
</evidence>
<dbReference type="AlphaFoldDB" id="A0A2A2FJ42"/>
<dbReference type="EMBL" id="NSKC01000001">
    <property type="protein sequence ID" value="PAU85476.1"/>
    <property type="molecule type" value="Genomic_DNA"/>
</dbReference>
<dbReference type="InterPro" id="IPR058674">
    <property type="entry name" value="DUF8054_N"/>
</dbReference>
<reference evidence="6 7" key="1">
    <citation type="submission" date="2017-08" db="EMBL/GenBank/DDBJ databases">
        <title>The strain WRN001 was isolated from Binhai saline alkaline soil, Tianjin, China.</title>
        <authorList>
            <person name="Liu D."/>
            <person name="Zhang G."/>
        </authorList>
    </citation>
    <scope>NUCLEOTIDE SEQUENCE [LARGE SCALE GENOMIC DNA]</scope>
    <source>
        <strain evidence="6 7">WN019</strain>
    </source>
</reference>
<keyword evidence="2" id="KW-0812">Transmembrane</keyword>
<dbReference type="OrthoDB" id="292134at2157"/>
<protein>
    <submittedName>
        <fullName evidence="6">Uncharacterized protein</fullName>
    </submittedName>
</protein>
<organism evidence="6 7">
    <name type="scientific">Halorubrum salipaludis</name>
    <dbReference type="NCBI Taxonomy" id="2032630"/>
    <lineage>
        <taxon>Archaea</taxon>
        <taxon>Methanobacteriati</taxon>
        <taxon>Methanobacteriota</taxon>
        <taxon>Stenosarchaea group</taxon>
        <taxon>Halobacteria</taxon>
        <taxon>Halobacteriales</taxon>
        <taxon>Haloferacaceae</taxon>
        <taxon>Halorubrum</taxon>
    </lineage>
</organism>
<dbReference type="InterPro" id="IPR058775">
    <property type="entry name" value="DUF8054_M"/>
</dbReference>
<keyword evidence="2" id="KW-1133">Transmembrane helix</keyword>
<accession>A0A2A2FJ42</accession>
<evidence type="ECO:0000256" key="1">
    <source>
        <dbReference type="SAM" id="MobiDB-lite"/>
    </source>
</evidence>
<evidence type="ECO:0000259" key="5">
    <source>
        <dbReference type="Pfam" id="PF26238"/>
    </source>
</evidence>
<dbReference type="InterPro" id="IPR058675">
    <property type="entry name" value="DUF8054_C"/>
</dbReference>
<evidence type="ECO:0000256" key="2">
    <source>
        <dbReference type="SAM" id="Phobius"/>
    </source>
</evidence>
<evidence type="ECO:0000259" key="4">
    <source>
        <dbReference type="Pfam" id="PF26237"/>
    </source>
</evidence>
<feature type="region of interest" description="Disordered" evidence="1">
    <location>
        <begin position="154"/>
        <end position="177"/>
    </location>
</feature>
<feature type="domain" description="DUF8054" evidence="3">
    <location>
        <begin position="9"/>
        <end position="89"/>
    </location>
</feature>